<keyword evidence="1" id="KW-1133">Transmembrane helix</keyword>
<evidence type="ECO:0000313" key="2">
    <source>
        <dbReference type="EMBL" id="MBC8586512.1"/>
    </source>
</evidence>
<keyword evidence="1" id="KW-0812">Transmembrane</keyword>
<name>A0A926IDP1_9FIRM</name>
<dbReference type="AlphaFoldDB" id="A0A926IDP1"/>
<sequence>MDVSFGGGMNLLFTLIPILVIFVFFFVFGTILVHGIKGAKQWRRNNASPVLTVQAQVVTKRADTSYHTHHHSTSDNAAMNYHSSSTRYYVTFEVESGDRLEFEVPSSEYGMLVEGDRGGLTFQGTRYQGFERIRG</sequence>
<dbReference type="EMBL" id="JACRTD010000013">
    <property type="protein sequence ID" value="MBC8586512.1"/>
    <property type="molecule type" value="Genomic_DNA"/>
</dbReference>
<keyword evidence="3" id="KW-1185">Reference proteome</keyword>
<keyword evidence="1" id="KW-0472">Membrane</keyword>
<reference evidence="2" key="1">
    <citation type="submission" date="2020-08" db="EMBL/GenBank/DDBJ databases">
        <title>Genome public.</title>
        <authorList>
            <person name="Liu C."/>
            <person name="Sun Q."/>
        </authorList>
    </citation>
    <scope>NUCLEOTIDE SEQUENCE</scope>
    <source>
        <strain evidence="2">NSJ-64</strain>
    </source>
</reference>
<evidence type="ECO:0000313" key="3">
    <source>
        <dbReference type="Proteomes" id="UP000623678"/>
    </source>
</evidence>
<dbReference type="Gene3D" id="2.40.50.660">
    <property type="match status" value="1"/>
</dbReference>
<dbReference type="Pfam" id="PF10694">
    <property type="entry name" value="DUF2500"/>
    <property type="match status" value="1"/>
</dbReference>
<comment type="caution">
    <text evidence="2">The sequence shown here is derived from an EMBL/GenBank/DDBJ whole genome shotgun (WGS) entry which is preliminary data.</text>
</comment>
<protein>
    <submittedName>
        <fullName evidence="2">DUF2500 domain-containing protein</fullName>
    </submittedName>
</protein>
<dbReference type="InterPro" id="IPR019635">
    <property type="entry name" value="DUF2500"/>
</dbReference>
<dbReference type="Proteomes" id="UP000623678">
    <property type="component" value="Unassembled WGS sequence"/>
</dbReference>
<proteinExistence type="predicted"/>
<accession>A0A926IDP1</accession>
<gene>
    <name evidence="2" type="ORF">H8705_13065</name>
</gene>
<organism evidence="2 3">
    <name type="scientific">Youxingia wuxianensis</name>
    <dbReference type="NCBI Taxonomy" id="2763678"/>
    <lineage>
        <taxon>Bacteria</taxon>
        <taxon>Bacillati</taxon>
        <taxon>Bacillota</taxon>
        <taxon>Clostridia</taxon>
        <taxon>Eubacteriales</taxon>
        <taxon>Oscillospiraceae</taxon>
        <taxon>Youxingia</taxon>
    </lineage>
</organism>
<feature type="transmembrane region" description="Helical" evidence="1">
    <location>
        <begin position="12"/>
        <end position="36"/>
    </location>
</feature>
<evidence type="ECO:0000256" key="1">
    <source>
        <dbReference type="SAM" id="Phobius"/>
    </source>
</evidence>